<feature type="binding site" description="axial binding residue" evidence="9">
    <location>
        <position position="443"/>
    </location>
    <ligand>
        <name>heme</name>
        <dbReference type="ChEBI" id="CHEBI:30413"/>
    </ligand>
    <ligandPart>
        <name>Fe</name>
        <dbReference type="ChEBI" id="CHEBI:18248"/>
    </ligandPart>
</feature>
<accession>A0A0D7A4S7</accession>
<comment type="pathway">
    <text evidence="2">Secondary metabolite biosynthesis.</text>
</comment>
<keyword evidence="7 9" id="KW-0408">Iron</keyword>
<evidence type="ECO:0000256" key="1">
    <source>
        <dbReference type="ARBA" id="ARBA00001971"/>
    </source>
</evidence>
<feature type="signal peptide" evidence="10">
    <location>
        <begin position="1"/>
        <end position="24"/>
    </location>
</feature>
<evidence type="ECO:0000256" key="3">
    <source>
        <dbReference type="ARBA" id="ARBA00010617"/>
    </source>
</evidence>
<evidence type="ECO:0000256" key="8">
    <source>
        <dbReference type="ARBA" id="ARBA00023033"/>
    </source>
</evidence>
<dbReference type="OrthoDB" id="2789670at2759"/>
<evidence type="ECO:0000313" key="12">
    <source>
        <dbReference type="Proteomes" id="UP000054144"/>
    </source>
</evidence>
<dbReference type="GO" id="GO:0020037">
    <property type="term" value="F:heme binding"/>
    <property type="evidence" value="ECO:0007669"/>
    <property type="project" value="InterPro"/>
</dbReference>
<comment type="similarity">
    <text evidence="3">Belongs to the cytochrome P450 family.</text>
</comment>
<dbReference type="InterPro" id="IPR001128">
    <property type="entry name" value="Cyt_P450"/>
</dbReference>
<dbReference type="Pfam" id="PF00067">
    <property type="entry name" value="p450"/>
    <property type="match status" value="1"/>
</dbReference>
<evidence type="ECO:0000313" key="11">
    <source>
        <dbReference type="EMBL" id="KIY44906.1"/>
    </source>
</evidence>
<dbReference type="PRINTS" id="PR00463">
    <property type="entry name" value="EP450I"/>
</dbReference>
<evidence type="ECO:0000256" key="9">
    <source>
        <dbReference type="PIRSR" id="PIRSR602401-1"/>
    </source>
</evidence>
<proteinExistence type="inferred from homology"/>
<keyword evidence="4 9" id="KW-0349">Heme</keyword>
<evidence type="ECO:0000256" key="5">
    <source>
        <dbReference type="ARBA" id="ARBA00022723"/>
    </source>
</evidence>
<keyword evidence="5 9" id="KW-0479">Metal-binding</keyword>
<dbReference type="Proteomes" id="UP000054144">
    <property type="component" value="Unassembled WGS sequence"/>
</dbReference>
<evidence type="ECO:0000256" key="6">
    <source>
        <dbReference type="ARBA" id="ARBA00023002"/>
    </source>
</evidence>
<dbReference type="InterPro" id="IPR036396">
    <property type="entry name" value="Cyt_P450_sf"/>
</dbReference>
<keyword evidence="8" id="KW-0503">Monooxygenase</keyword>
<dbReference type="Gene3D" id="1.10.630.10">
    <property type="entry name" value="Cytochrome P450"/>
    <property type="match status" value="1"/>
</dbReference>
<name>A0A0D7A4S7_9AGAR</name>
<dbReference type="InterPro" id="IPR050364">
    <property type="entry name" value="Cytochrome_P450_fung"/>
</dbReference>
<protein>
    <submittedName>
        <fullName evidence="11">Cytochrome P450</fullName>
    </submittedName>
</protein>
<dbReference type="GO" id="GO:0005506">
    <property type="term" value="F:iron ion binding"/>
    <property type="evidence" value="ECO:0007669"/>
    <property type="project" value="InterPro"/>
</dbReference>
<dbReference type="GO" id="GO:0016705">
    <property type="term" value="F:oxidoreductase activity, acting on paired donors, with incorporation or reduction of molecular oxygen"/>
    <property type="evidence" value="ECO:0007669"/>
    <property type="project" value="InterPro"/>
</dbReference>
<evidence type="ECO:0000256" key="4">
    <source>
        <dbReference type="ARBA" id="ARBA00022617"/>
    </source>
</evidence>
<dbReference type="PANTHER" id="PTHR46300">
    <property type="entry name" value="P450, PUTATIVE (EUROFUNG)-RELATED-RELATED"/>
    <property type="match status" value="1"/>
</dbReference>
<keyword evidence="10" id="KW-0732">Signal</keyword>
<dbReference type="CDD" id="cd11065">
    <property type="entry name" value="CYP64-like"/>
    <property type="match status" value="1"/>
</dbReference>
<dbReference type="AlphaFoldDB" id="A0A0D7A4S7"/>
<reference evidence="11 12" key="1">
    <citation type="journal article" date="2015" name="Fungal Genet. Biol.">
        <title>Evolution of novel wood decay mechanisms in Agaricales revealed by the genome sequences of Fistulina hepatica and Cylindrobasidium torrendii.</title>
        <authorList>
            <person name="Floudas D."/>
            <person name="Held B.W."/>
            <person name="Riley R."/>
            <person name="Nagy L.G."/>
            <person name="Koehler G."/>
            <person name="Ransdell A.S."/>
            <person name="Younus H."/>
            <person name="Chow J."/>
            <person name="Chiniquy J."/>
            <person name="Lipzen A."/>
            <person name="Tritt A."/>
            <person name="Sun H."/>
            <person name="Haridas S."/>
            <person name="LaButti K."/>
            <person name="Ohm R.A."/>
            <person name="Kues U."/>
            <person name="Blanchette R.A."/>
            <person name="Grigoriev I.V."/>
            <person name="Minto R.E."/>
            <person name="Hibbett D.S."/>
        </authorList>
    </citation>
    <scope>NUCLEOTIDE SEQUENCE [LARGE SCALE GENOMIC DNA]</scope>
    <source>
        <strain evidence="11 12">ATCC 64428</strain>
    </source>
</reference>
<dbReference type="PANTHER" id="PTHR46300:SF7">
    <property type="entry name" value="P450, PUTATIVE (EUROFUNG)-RELATED"/>
    <property type="match status" value="1"/>
</dbReference>
<keyword evidence="12" id="KW-1185">Reference proteome</keyword>
<evidence type="ECO:0000256" key="10">
    <source>
        <dbReference type="SAM" id="SignalP"/>
    </source>
</evidence>
<dbReference type="SUPFAM" id="SSF48264">
    <property type="entry name" value="Cytochrome P450"/>
    <property type="match status" value="1"/>
</dbReference>
<keyword evidence="6" id="KW-0560">Oxidoreductase</keyword>
<feature type="chain" id="PRO_5002315959" evidence="10">
    <location>
        <begin position="25"/>
        <end position="513"/>
    </location>
</feature>
<evidence type="ECO:0000256" key="7">
    <source>
        <dbReference type="ARBA" id="ARBA00023004"/>
    </source>
</evidence>
<dbReference type="GO" id="GO:0004497">
    <property type="term" value="F:monooxygenase activity"/>
    <property type="evidence" value="ECO:0007669"/>
    <property type="project" value="UniProtKB-KW"/>
</dbReference>
<comment type="cofactor">
    <cofactor evidence="1 9">
        <name>heme</name>
        <dbReference type="ChEBI" id="CHEBI:30413"/>
    </cofactor>
</comment>
<organism evidence="11 12">
    <name type="scientific">Fistulina hepatica ATCC 64428</name>
    <dbReference type="NCBI Taxonomy" id="1128425"/>
    <lineage>
        <taxon>Eukaryota</taxon>
        <taxon>Fungi</taxon>
        <taxon>Dikarya</taxon>
        <taxon>Basidiomycota</taxon>
        <taxon>Agaricomycotina</taxon>
        <taxon>Agaricomycetes</taxon>
        <taxon>Agaricomycetidae</taxon>
        <taxon>Agaricales</taxon>
        <taxon>Fistulinaceae</taxon>
        <taxon>Fistulina</taxon>
    </lineage>
</organism>
<sequence length="513" mass="57105">MFSLQPSMLSLLAVVFFIALWVLSRKSHNLPPGPKRLPFIGNILNMPQERSWEVFAEWSKIYGPIISLTGLGQSVIVLNTLEAAHDLLDKRSAIYSDRPSTVMAQLCGLWGGLPILMNYGNAYRHRRRLIHQALGTSAAVQKYGTQVAAESRRMMKHLLTSPDNLKQHIHHASSGIILSIAYGYHVNEQNDPLVSLVEAAMDIFSEINAPTAFLVNFLPFLRHIPQWMPGARFKRRAYTLKAYTDQATDTTYRMVQDGLANGTAVPSYTSDLIEHNENEADVKWTGLMLYTAGSDTVSTIRFSFYKAMVLFPEVQARAQAELDAVVGSDRLPMSSDRGDLPYIEALLCETLRWHSATPTGAAHRVMEDDSYNGYFIPRGSVVIANTWQALCTLLLCMNVAISRDPTLYSNPDTFDPIRFLAAPGKKPEQDPRAFVFGHGRRLCSGQGLAELSLFTEISMTLALFNITKVVENGVTAEPTIEHMPGLISHPSPFKCIIKPRHEKAEALIRGEMG</sequence>
<dbReference type="EMBL" id="KN882064">
    <property type="protein sequence ID" value="KIY44906.1"/>
    <property type="molecule type" value="Genomic_DNA"/>
</dbReference>
<dbReference type="InterPro" id="IPR002401">
    <property type="entry name" value="Cyt_P450_E_grp-I"/>
</dbReference>
<evidence type="ECO:0000256" key="2">
    <source>
        <dbReference type="ARBA" id="ARBA00005179"/>
    </source>
</evidence>
<gene>
    <name evidence="11" type="ORF">FISHEDRAFT_67296</name>
</gene>